<evidence type="ECO:0000313" key="3">
    <source>
        <dbReference type="EMBL" id="PWR17224.1"/>
    </source>
</evidence>
<dbReference type="NCBIfam" id="TIGR02246">
    <property type="entry name" value="SgcJ/EcaC family oxidoreductase"/>
    <property type="match status" value="1"/>
</dbReference>
<accession>A0A317DS62</accession>
<dbReference type="InterPro" id="IPR011944">
    <property type="entry name" value="Steroid_delta5-4_isomerase"/>
</dbReference>
<feature type="domain" description="DUF4440" evidence="2">
    <location>
        <begin position="35"/>
        <end position="147"/>
    </location>
</feature>
<dbReference type="Gene3D" id="3.10.450.50">
    <property type="match status" value="1"/>
</dbReference>
<sequence>MSCRPTPSRYRRGPHHGRTTMTNTGTMHLRDDRAVREVLHALVAAWAANDADAFADRYADDATVVLPGGVFHQGREEVRRYLAGAFAGPLRGSTSVDEPESVRLVGDDAAVVVSRSGFLLPGEETLPADRLRRATWVLTRRDDGWRVAAYHNCPA</sequence>
<evidence type="ECO:0000313" key="4">
    <source>
        <dbReference type="Proteomes" id="UP000246050"/>
    </source>
</evidence>
<dbReference type="InterPro" id="IPR032710">
    <property type="entry name" value="NTF2-like_dom_sf"/>
</dbReference>
<name>A0A317DS62_9ACTN</name>
<evidence type="ECO:0000259" key="2">
    <source>
        <dbReference type="Pfam" id="PF14534"/>
    </source>
</evidence>
<reference evidence="3 4" key="1">
    <citation type="submission" date="2018-05" db="EMBL/GenBank/DDBJ databases">
        <title>Micromonosporas from Atacama Desert.</title>
        <authorList>
            <person name="Carro L."/>
            <person name="Golinska P."/>
            <person name="Klenk H.-P."/>
            <person name="Goodfellow M."/>
        </authorList>
    </citation>
    <scope>NUCLEOTIDE SEQUENCE [LARGE SCALE GENOMIC DNA]</scope>
    <source>
        <strain evidence="3 4">4G51</strain>
    </source>
</reference>
<dbReference type="EMBL" id="QGKS01000060">
    <property type="protein sequence ID" value="PWR17224.1"/>
    <property type="molecule type" value="Genomic_DNA"/>
</dbReference>
<comment type="caution">
    <text evidence="3">The sequence shown here is derived from an EMBL/GenBank/DDBJ whole genome shotgun (WGS) entry which is preliminary data.</text>
</comment>
<dbReference type="Proteomes" id="UP000246050">
    <property type="component" value="Unassembled WGS sequence"/>
</dbReference>
<gene>
    <name evidence="3" type="ORF">DKT69_01290</name>
</gene>
<evidence type="ECO:0000256" key="1">
    <source>
        <dbReference type="SAM" id="MobiDB-lite"/>
    </source>
</evidence>
<dbReference type="Pfam" id="PF14534">
    <property type="entry name" value="DUF4440"/>
    <property type="match status" value="1"/>
</dbReference>
<dbReference type="InterPro" id="IPR027843">
    <property type="entry name" value="DUF4440"/>
</dbReference>
<feature type="region of interest" description="Disordered" evidence="1">
    <location>
        <begin position="1"/>
        <end position="24"/>
    </location>
</feature>
<proteinExistence type="predicted"/>
<feature type="compositionally biased region" description="Basic residues" evidence="1">
    <location>
        <begin position="9"/>
        <end position="18"/>
    </location>
</feature>
<dbReference type="SUPFAM" id="SSF54427">
    <property type="entry name" value="NTF2-like"/>
    <property type="match status" value="1"/>
</dbReference>
<organism evidence="3 4">
    <name type="scientific">Micromonospora sicca</name>
    <dbReference type="NCBI Taxonomy" id="2202420"/>
    <lineage>
        <taxon>Bacteria</taxon>
        <taxon>Bacillati</taxon>
        <taxon>Actinomycetota</taxon>
        <taxon>Actinomycetes</taxon>
        <taxon>Micromonosporales</taxon>
        <taxon>Micromonosporaceae</taxon>
        <taxon>Micromonospora</taxon>
    </lineage>
</organism>
<protein>
    <submittedName>
        <fullName evidence="3">DUF4440 domain-containing protein</fullName>
    </submittedName>
</protein>
<dbReference type="AlphaFoldDB" id="A0A317DS62"/>